<dbReference type="EMBL" id="FRFD01000010">
    <property type="protein sequence ID" value="SHO52065.1"/>
    <property type="molecule type" value="Genomic_DNA"/>
</dbReference>
<sequence>MEEKIKKTIRNLQKNNMAGYFVENTEELLLLLSALIRKGERVGCGDSVTLEETGVFNYLKNGDFIFYDKHQKGLTSEEKRALYIKNFETDTFITGTNAITAGGELFNIDGNGSRVAPMLYGPKQVIVVAGTNKLADTAEAAIKRTRQIAAPLDAKRLNKDTPCTKLGRCIDCRHEQRICNDFVLITGQFIKDRIKVILIDGDYGF</sequence>
<dbReference type="Pfam" id="PF02589">
    <property type="entry name" value="LUD_dom"/>
    <property type="match status" value="1"/>
</dbReference>
<dbReference type="InterPro" id="IPR003741">
    <property type="entry name" value="LUD_dom"/>
</dbReference>
<accession>A0A1M7YHE6</accession>
<proteinExistence type="predicted"/>
<organism evidence="2 3">
    <name type="scientific">Anaerocolumna xylanovorans DSM 12503</name>
    <dbReference type="NCBI Taxonomy" id="1121345"/>
    <lineage>
        <taxon>Bacteria</taxon>
        <taxon>Bacillati</taxon>
        <taxon>Bacillota</taxon>
        <taxon>Clostridia</taxon>
        <taxon>Lachnospirales</taxon>
        <taxon>Lachnospiraceae</taxon>
        <taxon>Anaerocolumna</taxon>
    </lineage>
</organism>
<evidence type="ECO:0000313" key="3">
    <source>
        <dbReference type="Proteomes" id="UP000184612"/>
    </source>
</evidence>
<dbReference type="AlphaFoldDB" id="A0A1M7YHE6"/>
<evidence type="ECO:0000259" key="1">
    <source>
        <dbReference type="Pfam" id="PF02589"/>
    </source>
</evidence>
<keyword evidence="3" id="KW-1185">Reference proteome</keyword>
<dbReference type="PIRSF" id="PIRSF020269">
    <property type="entry name" value="DUF1121"/>
    <property type="match status" value="1"/>
</dbReference>
<feature type="domain" description="LUD" evidence="1">
    <location>
        <begin position="5"/>
        <end position="199"/>
    </location>
</feature>
<reference evidence="2 3" key="1">
    <citation type="submission" date="2016-12" db="EMBL/GenBank/DDBJ databases">
        <authorList>
            <person name="Song W.-J."/>
            <person name="Kurnit D.M."/>
        </authorList>
    </citation>
    <scope>NUCLEOTIDE SEQUENCE [LARGE SCALE GENOMIC DNA]</scope>
    <source>
        <strain evidence="2 3">DSM 12503</strain>
    </source>
</reference>
<dbReference type="InterPro" id="IPR009501">
    <property type="entry name" value="UCP020269"/>
</dbReference>
<dbReference type="STRING" id="1121345.SAMN02745217_03487"/>
<dbReference type="PANTHER" id="PTHR36179:SF2">
    <property type="entry name" value="LUD DOMAIN-CONTAINING PROTEIN"/>
    <property type="match status" value="1"/>
</dbReference>
<gene>
    <name evidence="2" type="ORF">SAMN02745217_03487</name>
</gene>
<protein>
    <submittedName>
        <fullName evidence="2">Uncharacterized ACR, YkgG family COG1556</fullName>
    </submittedName>
</protein>
<name>A0A1M7YHE6_9FIRM</name>
<dbReference type="Proteomes" id="UP000184612">
    <property type="component" value="Unassembled WGS sequence"/>
</dbReference>
<dbReference type="OrthoDB" id="9809147at2"/>
<dbReference type="PANTHER" id="PTHR36179">
    <property type="entry name" value="LUD_DOM DOMAIN-CONTAINING PROTEIN"/>
    <property type="match status" value="1"/>
</dbReference>
<evidence type="ECO:0000313" key="2">
    <source>
        <dbReference type="EMBL" id="SHO52065.1"/>
    </source>
</evidence>
<dbReference type="RefSeq" id="WP_073590130.1">
    <property type="nucleotide sequence ID" value="NZ_FRFD01000010.1"/>
</dbReference>